<organism evidence="1 2">
    <name type="scientific">Azospirillum doebereinerae</name>
    <dbReference type="NCBI Taxonomy" id="92933"/>
    <lineage>
        <taxon>Bacteria</taxon>
        <taxon>Pseudomonadati</taxon>
        <taxon>Pseudomonadota</taxon>
        <taxon>Alphaproteobacteria</taxon>
        <taxon>Rhodospirillales</taxon>
        <taxon>Azospirillaceae</taxon>
        <taxon>Azospirillum</taxon>
    </lineage>
</organism>
<name>A0A433IZD0_9PROT</name>
<gene>
    <name evidence="1" type="ORF">EJ913_30505</name>
</gene>
<dbReference type="NCBIfam" id="NF047331">
    <property type="entry name" value="phage_HTJ"/>
    <property type="match status" value="1"/>
</dbReference>
<reference evidence="1 2" key="1">
    <citation type="submission" date="2018-12" db="EMBL/GenBank/DDBJ databases">
        <authorList>
            <person name="Yang Y."/>
        </authorList>
    </citation>
    <scope>NUCLEOTIDE SEQUENCE [LARGE SCALE GENOMIC DNA]</scope>
    <source>
        <strain evidence="1 2">GSF71</strain>
    </source>
</reference>
<sequence length="69" mass="7418">MAYTQAQLDALDAAIASGALRVTYDGKTVEYRSTADLIRARALVLAELGRQTGDAPSGRRFASFRSGLR</sequence>
<evidence type="ECO:0000313" key="2">
    <source>
        <dbReference type="Proteomes" id="UP000280346"/>
    </source>
</evidence>
<protein>
    <submittedName>
        <fullName evidence="1">Uncharacterized protein</fullName>
    </submittedName>
</protein>
<evidence type="ECO:0000313" key="1">
    <source>
        <dbReference type="EMBL" id="RUQ60614.1"/>
    </source>
</evidence>
<proteinExistence type="predicted"/>
<accession>A0A433IZD0</accession>
<dbReference type="EMBL" id="RZIJ01000052">
    <property type="protein sequence ID" value="RUQ60614.1"/>
    <property type="molecule type" value="Genomic_DNA"/>
</dbReference>
<comment type="caution">
    <text evidence="1">The sequence shown here is derived from an EMBL/GenBank/DDBJ whole genome shotgun (WGS) entry which is preliminary data.</text>
</comment>
<dbReference type="RefSeq" id="WP_127005102.1">
    <property type="nucleotide sequence ID" value="NZ_JBNPXW010000035.1"/>
</dbReference>
<dbReference type="AlphaFoldDB" id="A0A433IZD0"/>
<keyword evidence="2" id="KW-1185">Reference proteome</keyword>
<dbReference type="OrthoDB" id="7873006at2"/>
<dbReference type="Proteomes" id="UP000280346">
    <property type="component" value="Unassembled WGS sequence"/>
</dbReference>